<evidence type="ECO:0000313" key="3">
    <source>
        <dbReference type="Proteomes" id="UP000799428"/>
    </source>
</evidence>
<dbReference type="EMBL" id="MU005793">
    <property type="protein sequence ID" value="KAF2702755.1"/>
    <property type="molecule type" value="Genomic_DNA"/>
</dbReference>
<name>A0A6G1JR89_9PLEO</name>
<keyword evidence="3" id="KW-1185">Reference proteome</keyword>
<evidence type="ECO:0000256" key="1">
    <source>
        <dbReference type="SAM" id="SignalP"/>
    </source>
</evidence>
<dbReference type="PANTHER" id="PTHR34883:SF17">
    <property type="entry name" value="CUPREDOXIN"/>
    <property type="match status" value="1"/>
</dbReference>
<protein>
    <recommendedName>
        <fullName evidence="4">Cupredoxin</fullName>
    </recommendedName>
</protein>
<organism evidence="2 3">
    <name type="scientific">Pleomassaria siparia CBS 279.74</name>
    <dbReference type="NCBI Taxonomy" id="1314801"/>
    <lineage>
        <taxon>Eukaryota</taxon>
        <taxon>Fungi</taxon>
        <taxon>Dikarya</taxon>
        <taxon>Ascomycota</taxon>
        <taxon>Pezizomycotina</taxon>
        <taxon>Dothideomycetes</taxon>
        <taxon>Pleosporomycetidae</taxon>
        <taxon>Pleosporales</taxon>
        <taxon>Pleomassariaceae</taxon>
        <taxon>Pleomassaria</taxon>
    </lineage>
</organism>
<reference evidence="2" key="1">
    <citation type="journal article" date="2020" name="Stud. Mycol.">
        <title>101 Dothideomycetes genomes: a test case for predicting lifestyles and emergence of pathogens.</title>
        <authorList>
            <person name="Haridas S."/>
            <person name="Albert R."/>
            <person name="Binder M."/>
            <person name="Bloem J."/>
            <person name="Labutti K."/>
            <person name="Salamov A."/>
            <person name="Andreopoulos B."/>
            <person name="Baker S."/>
            <person name="Barry K."/>
            <person name="Bills G."/>
            <person name="Bluhm B."/>
            <person name="Cannon C."/>
            <person name="Castanera R."/>
            <person name="Culley D."/>
            <person name="Daum C."/>
            <person name="Ezra D."/>
            <person name="Gonzalez J."/>
            <person name="Henrissat B."/>
            <person name="Kuo A."/>
            <person name="Liang C."/>
            <person name="Lipzen A."/>
            <person name="Lutzoni F."/>
            <person name="Magnuson J."/>
            <person name="Mondo S."/>
            <person name="Nolan M."/>
            <person name="Ohm R."/>
            <person name="Pangilinan J."/>
            <person name="Park H.-J."/>
            <person name="Ramirez L."/>
            <person name="Alfaro M."/>
            <person name="Sun H."/>
            <person name="Tritt A."/>
            <person name="Yoshinaga Y."/>
            <person name="Zwiers L.-H."/>
            <person name="Turgeon B."/>
            <person name="Goodwin S."/>
            <person name="Spatafora J."/>
            <person name="Crous P."/>
            <person name="Grigoriev I."/>
        </authorList>
    </citation>
    <scope>NUCLEOTIDE SEQUENCE</scope>
    <source>
        <strain evidence="2">CBS 279.74</strain>
    </source>
</reference>
<feature type="chain" id="PRO_5026332870" description="Cupredoxin" evidence="1">
    <location>
        <begin position="20"/>
        <end position="243"/>
    </location>
</feature>
<dbReference type="OrthoDB" id="5421909at2759"/>
<accession>A0A6G1JR89</accession>
<dbReference type="CDD" id="cd00920">
    <property type="entry name" value="Cupredoxin"/>
    <property type="match status" value="1"/>
</dbReference>
<dbReference type="PANTHER" id="PTHR34883">
    <property type="entry name" value="SERINE-RICH PROTEIN, PUTATIVE-RELATED-RELATED"/>
    <property type="match status" value="1"/>
</dbReference>
<dbReference type="AlphaFoldDB" id="A0A6G1JR89"/>
<evidence type="ECO:0000313" key="2">
    <source>
        <dbReference type="EMBL" id="KAF2702755.1"/>
    </source>
</evidence>
<feature type="signal peptide" evidence="1">
    <location>
        <begin position="1"/>
        <end position="19"/>
    </location>
</feature>
<dbReference type="SUPFAM" id="SSF49503">
    <property type="entry name" value="Cupredoxins"/>
    <property type="match status" value="1"/>
</dbReference>
<dbReference type="Proteomes" id="UP000799428">
    <property type="component" value="Unassembled WGS sequence"/>
</dbReference>
<gene>
    <name evidence="2" type="ORF">K504DRAFT_508715</name>
</gene>
<sequence>MLLTSILYVALAQSLSASAATMQVTVGANNQFTFTPSTITAAAGDTVNFNFVSANHSVVSSDPGTPCQPQTNALFSDYQPVASPSAAATTAKGKKAKKAKNNIVNARQGNMPSFAVPIQNTNPMYIYCSQAQHCQQGMVMVINPPAAGQGTTLNMYASTAAQANSNTGPQGGVNGGTVTNSQATTATTAKGKGKAKAAKAKGKAAAGGAAAGGAAAGGAAAGGAAAGGAGGLAGLLGGKGKGN</sequence>
<evidence type="ECO:0008006" key="4">
    <source>
        <dbReference type="Google" id="ProtNLM"/>
    </source>
</evidence>
<dbReference type="InterPro" id="IPR008972">
    <property type="entry name" value="Cupredoxin"/>
</dbReference>
<keyword evidence="1" id="KW-0732">Signal</keyword>
<proteinExistence type="predicted"/>
<dbReference type="InterPro" id="IPR052953">
    <property type="entry name" value="Ser-rich/MCO-related"/>
</dbReference>
<dbReference type="Gene3D" id="2.60.40.420">
    <property type="entry name" value="Cupredoxins - blue copper proteins"/>
    <property type="match status" value="1"/>
</dbReference>